<dbReference type="AlphaFoldDB" id="A0A382F082"/>
<gene>
    <name evidence="2" type="ORF">METZ01_LOCUS208933</name>
</gene>
<accession>A0A382F082</accession>
<feature type="compositionally biased region" description="Basic residues" evidence="1">
    <location>
        <begin position="18"/>
        <end position="27"/>
    </location>
</feature>
<evidence type="ECO:0000313" key="2">
    <source>
        <dbReference type="EMBL" id="SVB56079.1"/>
    </source>
</evidence>
<evidence type="ECO:0000256" key="1">
    <source>
        <dbReference type="SAM" id="MobiDB-lite"/>
    </source>
</evidence>
<reference evidence="2" key="1">
    <citation type="submission" date="2018-05" db="EMBL/GenBank/DDBJ databases">
        <authorList>
            <person name="Lanie J.A."/>
            <person name="Ng W.-L."/>
            <person name="Kazmierczak K.M."/>
            <person name="Andrzejewski T.M."/>
            <person name="Davidsen T.M."/>
            <person name="Wayne K.J."/>
            <person name="Tettelin H."/>
            <person name="Glass J.I."/>
            <person name="Rusch D."/>
            <person name="Podicherti R."/>
            <person name="Tsui H.-C.T."/>
            <person name="Winkler M.E."/>
        </authorList>
    </citation>
    <scope>NUCLEOTIDE SEQUENCE</scope>
</reference>
<feature type="compositionally biased region" description="Basic residues" evidence="1">
    <location>
        <begin position="1"/>
        <end position="10"/>
    </location>
</feature>
<feature type="region of interest" description="Disordered" evidence="1">
    <location>
        <begin position="1"/>
        <end position="27"/>
    </location>
</feature>
<name>A0A382F082_9ZZZZ</name>
<dbReference type="EMBL" id="UINC01047162">
    <property type="protein sequence ID" value="SVB56079.1"/>
    <property type="molecule type" value="Genomic_DNA"/>
</dbReference>
<protein>
    <submittedName>
        <fullName evidence="2">Uncharacterized protein</fullName>
    </submittedName>
</protein>
<sequence length="27" mass="3235">MAAAKKGKHLRIADQRAARRFRKRNKR</sequence>
<organism evidence="2">
    <name type="scientific">marine metagenome</name>
    <dbReference type="NCBI Taxonomy" id="408172"/>
    <lineage>
        <taxon>unclassified sequences</taxon>
        <taxon>metagenomes</taxon>
        <taxon>ecological metagenomes</taxon>
    </lineage>
</organism>
<proteinExistence type="predicted"/>